<keyword evidence="3" id="KW-0472">Membrane</keyword>
<protein>
    <recommendedName>
        <fullName evidence="4">Major facilitator superfamily (MFS) profile domain-containing protein</fullName>
    </recommendedName>
</protein>
<dbReference type="OrthoDB" id="2105912at2759"/>
<feature type="transmembrane region" description="Helical" evidence="3">
    <location>
        <begin position="104"/>
        <end position="125"/>
    </location>
</feature>
<keyword evidence="6" id="KW-1185">Reference proteome</keyword>
<feature type="transmembrane region" description="Helical" evidence="3">
    <location>
        <begin position="174"/>
        <end position="191"/>
    </location>
</feature>
<organism evidence="5 6">
    <name type="scientific">Ephemerocybe angulata</name>
    <dbReference type="NCBI Taxonomy" id="980116"/>
    <lineage>
        <taxon>Eukaryota</taxon>
        <taxon>Fungi</taxon>
        <taxon>Dikarya</taxon>
        <taxon>Basidiomycota</taxon>
        <taxon>Agaricomycotina</taxon>
        <taxon>Agaricomycetes</taxon>
        <taxon>Agaricomycetidae</taxon>
        <taxon>Agaricales</taxon>
        <taxon>Agaricineae</taxon>
        <taxon>Psathyrellaceae</taxon>
        <taxon>Ephemerocybe</taxon>
    </lineage>
</organism>
<evidence type="ECO:0000313" key="5">
    <source>
        <dbReference type="EMBL" id="KAF5340710.1"/>
    </source>
</evidence>
<feature type="transmembrane region" description="Helical" evidence="3">
    <location>
        <begin position="347"/>
        <end position="372"/>
    </location>
</feature>
<proteinExistence type="predicted"/>
<sequence>MDSSPPSEPPTEKTAVAPIPLATLSTQATQVEAGVEAGEEAEVEAGVAIAAVGLATETGVKEDLEGEEGGGGGDTAAFVQKTRDFGFLPIPPHLRYDPARPFHFGLGLNIAFGFASTFIVSNLYYNQPLLIQLSHSFNTSYSSVSSIPSLVQAGYATGLLLISPLGDLLPRRPLVLLTVTLSTSLTIPLALTSNLRLFQVLCYFVGISTVTPQILIPLAADLAPPERRAGAISIVLSGLLFGILIARVFSGIIAEFASWRVVYYFAIGVQSLVLVGAYFLLPDYPSKNTGTGEERLTYGKILGSMARYAVTEPVLVQCTLVNLASAAAFGNFWVTLTFLLGGDPYNYSTLVIGLFGLVGMAGVSFGPLVGYIIDKLVPWYASLVAVAGSIVFQVIQTAAGDRSVAAVVLAAFGLDVFRQMLQVSLTTAAFSISTPARARLNAVLILGIFLGQVTGTSVGTHIFVNYGFHANAAFCLALMALQVALLLGRGPGVGRRGWVGWGSGRGKWEWRRQHGREGDDGKERGEGGEGLGIVIGDGDGEAGALPLIGRRSESGMTKGSGGGSKASSTRALLGEGSVGEGPKLGLGLSLGLERVVGRGT</sequence>
<dbReference type="PANTHER" id="PTHR42910">
    <property type="entry name" value="TRANSPORTER SCO4007-RELATED"/>
    <property type="match status" value="1"/>
</dbReference>
<dbReference type="PROSITE" id="PS50850">
    <property type="entry name" value="MFS"/>
    <property type="match status" value="1"/>
</dbReference>
<comment type="caution">
    <text evidence="5">The sequence shown here is derived from an EMBL/GenBank/DDBJ whole genome shotgun (WGS) entry which is preliminary data.</text>
</comment>
<name>A0A8H5CF98_9AGAR</name>
<dbReference type="GO" id="GO:0016020">
    <property type="term" value="C:membrane"/>
    <property type="evidence" value="ECO:0007669"/>
    <property type="project" value="UniProtKB-SubCell"/>
</dbReference>
<feature type="transmembrane region" description="Helical" evidence="3">
    <location>
        <begin position="261"/>
        <end position="281"/>
    </location>
</feature>
<feature type="region of interest" description="Disordered" evidence="2">
    <location>
        <begin position="551"/>
        <end position="576"/>
    </location>
</feature>
<comment type="subcellular location">
    <subcellularLocation>
        <location evidence="1">Membrane</location>
        <topology evidence="1">Multi-pass membrane protein</topology>
    </subcellularLocation>
</comment>
<gene>
    <name evidence="5" type="ORF">D9611_007333</name>
</gene>
<feature type="transmembrane region" description="Helical" evidence="3">
    <location>
        <begin position="231"/>
        <end position="249"/>
    </location>
</feature>
<dbReference type="Pfam" id="PF07690">
    <property type="entry name" value="MFS_1"/>
    <property type="match status" value="1"/>
</dbReference>
<dbReference type="InterPro" id="IPR020846">
    <property type="entry name" value="MFS_dom"/>
</dbReference>
<feature type="transmembrane region" description="Helical" evidence="3">
    <location>
        <begin position="442"/>
        <end position="464"/>
    </location>
</feature>
<feature type="transmembrane region" description="Helical" evidence="3">
    <location>
        <begin position="314"/>
        <end position="341"/>
    </location>
</feature>
<accession>A0A8H5CF98</accession>
<evidence type="ECO:0000259" key="4">
    <source>
        <dbReference type="PROSITE" id="PS50850"/>
    </source>
</evidence>
<feature type="transmembrane region" description="Helical" evidence="3">
    <location>
        <begin position="404"/>
        <end position="421"/>
    </location>
</feature>
<dbReference type="AlphaFoldDB" id="A0A8H5CF98"/>
<keyword evidence="3" id="KW-1133">Transmembrane helix</keyword>
<dbReference type="SUPFAM" id="SSF103473">
    <property type="entry name" value="MFS general substrate transporter"/>
    <property type="match status" value="1"/>
</dbReference>
<feature type="transmembrane region" description="Helical" evidence="3">
    <location>
        <begin position="145"/>
        <end position="162"/>
    </location>
</feature>
<dbReference type="Proteomes" id="UP000541558">
    <property type="component" value="Unassembled WGS sequence"/>
</dbReference>
<dbReference type="PANTHER" id="PTHR42910:SF1">
    <property type="entry name" value="MAJOR FACILITATOR SUPERFAMILY (MFS) PROFILE DOMAIN-CONTAINING PROTEIN"/>
    <property type="match status" value="1"/>
</dbReference>
<evidence type="ECO:0000256" key="2">
    <source>
        <dbReference type="SAM" id="MobiDB-lite"/>
    </source>
</evidence>
<evidence type="ECO:0000256" key="1">
    <source>
        <dbReference type="ARBA" id="ARBA00004141"/>
    </source>
</evidence>
<dbReference type="Gene3D" id="1.20.1250.20">
    <property type="entry name" value="MFS general substrate transporter like domains"/>
    <property type="match status" value="1"/>
</dbReference>
<feature type="transmembrane region" description="Helical" evidence="3">
    <location>
        <begin position="197"/>
        <end position="219"/>
    </location>
</feature>
<feature type="transmembrane region" description="Helical" evidence="3">
    <location>
        <begin position="379"/>
        <end position="398"/>
    </location>
</feature>
<keyword evidence="3" id="KW-0812">Transmembrane</keyword>
<evidence type="ECO:0000313" key="6">
    <source>
        <dbReference type="Proteomes" id="UP000541558"/>
    </source>
</evidence>
<dbReference type="EMBL" id="JAACJK010000003">
    <property type="protein sequence ID" value="KAF5340710.1"/>
    <property type="molecule type" value="Genomic_DNA"/>
</dbReference>
<feature type="transmembrane region" description="Helical" evidence="3">
    <location>
        <begin position="470"/>
        <end position="488"/>
    </location>
</feature>
<feature type="domain" description="Major facilitator superfamily (MFS) profile" evidence="4">
    <location>
        <begin position="106"/>
        <end position="491"/>
    </location>
</feature>
<dbReference type="GO" id="GO:0022857">
    <property type="term" value="F:transmembrane transporter activity"/>
    <property type="evidence" value="ECO:0007669"/>
    <property type="project" value="InterPro"/>
</dbReference>
<dbReference type="InterPro" id="IPR011701">
    <property type="entry name" value="MFS"/>
</dbReference>
<evidence type="ECO:0000256" key="3">
    <source>
        <dbReference type="SAM" id="Phobius"/>
    </source>
</evidence>
<dbReference type="InterPro" id="IPR036259">
    <property type="entry name" value="MFS_trans_sf"/>
</dbReference>
<dbReference type="CDD" id="cd17324">
    <property type="entry name" value="MFS_NepI_like"/>
    <property type="match status" value="1"/>
</dbReference>
<reference evidence="5 6" key="1">
    <citation type="journal article" date="2020" name="ISME J.">
        <title>Uncovering the hidden diversity of litter-decomposition mechanisms in mushroom-forming fungi.</title>
        <authorList>
            <person name="Floudas D."/>
            <person name="Bentzer J."/>
            <person name="Ahren D."/>
            <person name="Johansson T."/>
            <person name="Persson P."/>
            <person name="Tunlid A."/>
        </authorList>
    </citation>
    <scope>NUCLEOTIDE SEQUENCE [LARGE SCALE GENOMIC DNA]</scope>
    <source>
        <strain evidence="5 6">CBS 175.51</strain>
    </source>
</reference>